<dbReference type="OrthoDB" id="4205944at2"/>
<dbReference type="PROSITE" id="PS51257">
    <property type="entry name" value="PROKAR_LIPOPROTEIN"/>
    <property type="match status" value="1"/>
</dbReference>
<proteinExistence type="predicted"/>
<sequence>MLTVNPRKASPVVVLAVALVLGGVACGSGTADDGPRRDRTDGAPPSVSGTATSAPAPTSTTEAPQTSDAATPVTGSVAERVVYFSTSVRAPRETHEVLHDRGEVQDFAEAVATSDTQAAAKIAASGAATDFTRSVLVGWAVSTGCSAATSATLLAAGDTLRLHVVQPEPPPECFTDFRLTVVFEVPKERLPAHPAFD</sequence>
<evidence type="ECO:0000256" key="1">
    <source>
        <dbReference type="SAM" id="MobiDB-lite"/>
    </source>
</evidence>
<evidence type="ECO:0000313" key="3">
    <source>
        <dbReference type="EMBL" id="SFF82853.1"/>
    </source>
</evidence>
<organism evidence="3 4">
    <name type="scientific">Actinacidiphila alni</name>
    <dbReference type="NCBI Taxonomy" id="380248"/>
    <lineage>
        <taxon>Bacteria</taxon>
        <taxon>Bacillati</taxon>
        <taxon>Actinomycetota</taxon>
        <taxon>Actinomycetes</taxon>
        <taxon>Kitasatosporales</taxon>
        <taxon>Streptomycetaceae</taxon>
        <taxon>Actinacidiphila</taxon>
    </lineage>
</organism>
<dbReference type="AlphaFoldDB" id="A0A1I2LUJ0"/>
<dbReference type="Proteomes" id="UP000199323">
    <property type="component" value="Unassembled WGS sequence"/>
</dbReference>
<dbReference type="EMBL" id="FONG01000031">
    <property type="protein sequence ID" value="SFF82853.1"/>
    <property type="molecule type" value="Genomic_DNA"/>
</dbReference>
<evidence type="ECO:0000256" key="2">
    <source>
        <dbReference type="SAM" id="SignalP"/>
    </source>
</evidence>
<feature type="compositionally biased region" description="Low complexity" evidence="1">
    <location>
        <begin position="43"/>
        <end position="67"/>
    </location>
</feature>
<reference evidence="4" key="1">
    <citation type="submission" date="2016-10" db="EMBL/GenBank/DDBJ databases">
        <authorList>
            <person name="Varghese N."/>
            <person name="Submissions S."/>
        </authorList>
    </citation>
    <scope>NUCLEOTIDE SEQUENCE [LARGE SCALE GENOMIC DNA]</scope>
    <source>
        <strain evidence="4">CGMCC 4.3510</strain>
    </source>
</reference>
<keyword evidence="4" id="KW-1185">Reference proteome</keyword>
<keyword evidence="2" id="KW-0732">Signal</keyword>
<dbReference type="RefSeq" id="WP_093717499.1">
    <property type="nucleotide sequence ID" value="NZ_FONG01000031.1"/>
</dbReference>
<evidence type="ECO:0008006" key="5">
    <source>
        <dbReference type="Google" id="ProtNLM"/>
    </source>
</evidence>
<name>A0A1I2LUJ0_9ACTN</name>
<feature type="chain" id="PRO_5039031934" description="Lipoprotein" evidence="2">
    <location>
        <begin position="32"/>
        <end position="197"/>
    </location>
</feature>
<gene>
    <name evidence="3" type="ORF">SAMN05216251_13114</name>
</gene>
<feature type="region of interest" description="Disordered" evidence="1">
    <location>
        <begin position="28"/>
        <end position="73"/>
    </location>
</feature>
<dbReference type="STRING" id="380248.SAMN05216251_13114"/>
<feature type="signal peptide" evidence="2">
    <location>
        <begin position="1"/>
        <end position="31"/>
    </location>
</feature>
<evidence type="ECO:0000313" key="4">
    <source>
        <dbReference type="Proteomes" id="UP000199323"/>
    </source>
</evidence>
<protein>
    <recommendedName>
        <fullName evidence="5">Lipoprotein</fullName>
    </recommendedName>
</protein>
<accession>A0A1I2LUJ0</accession>